<comment type="caution">
    <text evidence="2">The sequence shown here is derived from an EMBL/GenBank/DDBJ whole genome shotgun (WGS) entry which is preliminary data.</text>
</comment>
<dbReference type="EMBL" id="LDJX01000001">
    <property type="protein sequence ID" value="KPM33767.1"/>
    <property type="molecule type" value="Genomic_DNA"/>
</dbReference>
<sequence>MKKISKDNKLGSPYTWKKEYTLVIVLNTLYILIFAYIMKANI</sequence>
<feature type="transmembrane region" description="Helical" evidence="1">
    <location>
        <begin position="20"/>
        <end position="38"/>
    </location>
</feature>
<dbReference type="RefSeq" id="WP_262485526.1">
    <property type="nucleotide sequence ID" value="NZ_LDJX01000001.1"/>
</dbReference>
<protein>
    <submittedName>
        <fullName evidence="2">Uncharacterized protein</fullName>
    </submittedName>
</protein>
<dbReference type="AlphaFoldDB" id="A0A0P7B2Q2"/>
<keyword evidence="1" id="KW-0812">Transmembrane</keyword>
<reference evidence="2 3" key="1">
    <citation type="submission" date="2015-09" db="EMBL/GenBank/DDBJ databases">
        <title>Genome sequence of the marine flavobacterium Croceitalea dokdonensis DOKDO 023 that contains proton- and sodium-pumping rhodopsins.</title>
        <authorList>
            <person name="Kwon S.-K."/>
            <person name="Lee H.K."/>
            <person name="Kwak M.-J."/>
            <person name="Kim J.F."/>
        </authorList>
    </citation>
    <scope>NUCLEOTIDE SEQUENCE [LARGE SCALE GENOMIC DNA]</scope>
    <source>
        <strain evidence="2 3">DOKDO 023</strain>
    </source>
</reference>
<name>A0A0P7B2Q2_9FLAO</name>
<evidence type="ECO:0000313" key="2">
    <source>
        <dbReference type="EMBL" id="KPM33767.1"/>
    </source>
</evidence>
<keyword evidence="1" id="KW-0472">Membrane</keyword>
<organism evidence="2 3">
    <name type="scientific">Croceitalea dokdonensis DOKDO 023</name>
    <dbReference type="NCBI Taxonomy" id="1300341"/>
    <lineage>
        <taxon>Bacteria</taxon>
        <taxon>Pseudomonadati</taxon>
        <taxon>Bacteroidota</taxon>
        <taxon>Flavobacteriia</taxon>
        <taxon>Flavobacteriales</taxon>
        <taxon>Flavobacteriaceae</taxon>
        <taxon>Croceitalea</taxon>
    </lineage>
</organism>
<evidence type="ECO:0000313" key="3">
    <source>
        <dbReference type="Proteomes" id="UP000050280"/>
    </source>
</evidence>
<proteinExistence type="predicted"/>
<accession>A0A0P7B2Q2</accession>
<keyword evidence="3" id="KW-1185">Reference proteome</keyword>
<evidence type="ECO:0000256" key="1">
    <source>
        <dbReference type="SAM" id="Phobius"/>
    </source>
</evidence>
<gene>
    <name evidence="2" type="ORF">I595_673</name>
</gene>
<keyword evidence="1" id="KW-1133">Transmembrane helix</keyword>
<dbReference type="Proteomes" id="UP000050280">
    <property type="component" value="Unassembled WGS sequence"/>
</dbReference>